<reference evidence="3" key="1">
    <citation type="submission" date="2021-06" db="EMBL/GenBank/DDBJ databases">
        <title>New haloarchaea isolates fom saline soil.</title>
        <authorList>
            <person name="Duran-Viseras A."/>
            <person name="Sanchez-Porro C.S."/>
            <person name="Ventosa A."/>
        </authorList>
    </citation>
    <scope>NUCLEOTIDE SEQUENCE</scope>
    <source>
        <strain evidence="3">JCM 18369</strain>
    </source>
</reference>
<name>A0AA41FY73_9EURY</name>
<protein>
    <submittedName>
        <fullName evidence="3">Uncharacterized protein</fullName>
    </submittedName>
</protein>
<keyword evidence="4" id="KW-1185">Reference proteome</keyword>
<sequence>MTEGERSDETPDGVGRATVDASVERPEPGRRFLALTFAGLASLAAAVLVVTVPSLVPASESVDPAALRTLASAGAVAVGLVGLYTICFEPVPDGRAQREADDESHDDLLRDIESTERPSGGSADLVGGDIDYKLERIGGRVDPASGLEASYAADVRGDLRAAARRALVRRTERTRDEAVEAVETGTWTDDRRAAALLGGDAAPDPPIAVQVRDWASGEGFDRRVEAATAEIHALSEEGDR</sequence>
<evidence type="ECO:0000256" key="1">
    <source>
        <dbReference type="SAM" id="MobiDB-lite"/>
    </source>
</evidence>
<evidence type="ECO:0000256" key="2">
    <source>
        <dbReference type="SAM" id="Phobius"/>
    </source>
</evidence>
<dbReference type="EMBL" id="JAHQXE010000001">
    <property type="protein sequence ID" value="MBV0900965.1"/>
    <property type="molecule type" value="Genomic_DNA"/>
</dbReference>
<keyword evidence="2" id="KW-0472">Membrane</keyword>
<feature type="transmembrane region" description="Helical" evidence="2">
    <location>
        <begin position="65"/>
        <end position="88"/>
    </location>
</feature>
<accession>A0AA41FY73</accession>
<dbReference type="AlphaFoldDB" id="A0AA41FY73"/>
<evidence type="ECO:0000313" key="3">
    <source>
        <dbReference type="EMBL" id="MBV0900965.1"/>
    </source>
</evidence>
<keyword evidence="2" id="KW-1133">Transmembrane helix</keyword>
<proteinExistence type="predicted"/>
<feature type="transmembrane region" description="Helical" evidence="2">
    <location>
        <begin position="32"/>
        <end position="53"/>
    </location>
</feature>
<comment type="caution">
    <text evidence="3">The sequence shown here is derived from an EMBL/GenBank/DDBJ whole genome shotgun (WGS) entry which is preliminary data.</text>
</comment>
<dbReference type="RefSeq" id="WP_162411766.1">
    <property type="nucleotide sequence ID" value="NZ_JAHQXE010000001.1"/>
</dbReference>
<dbReference type="InterPro" id="IPR055693">
    <property type="entry name" value="DUF7269"/>
</dbReference>
<keyword evidence="2" id="KW-0812">Transmembrane</keyword>
<dbReference type="Proteomes" id="UP001166304">
    <property type="component" value="Unassembled WGS sequence"/>
</dbReference>
<evidence type="ECO:0000313" key="4">
    <source>
        <dbReference type="Proteomes" id="UP001166304"/>
    </source>
</evidence>
<gene>
    <name evidence="3" type="ORF">KTS37_04105</name>
</gene>
<dbReference type="Pfam" id="PF23933">
    <property type="entry name" value="DUF7269"/>
    <property type="match status" value="1"/>
</dbReference>
<feature type="region of interest" description="Disordered" evidence="1">
    <location>
        <begin position="1"/>
        <end position="23"/>
    </location>
</feature>
<organism evidence="3 4">
    <name type="scientific">Haloarcula salina</name>
    <dbReference type="NCBI Taxonomy" id="1429914"/>
    <lineage>
        <taxon>Archaea</taxon>
        <taxon>Methanobacteriati</taxon>
        <taxon>Methanobacteriota</taxon>
        <taxon>Stenosarchaea group</taxon>
        <taxon>Halobacteria</taxon>
        <taxon>Halobacteriales</taxon>
        <taxon>Haloarculaceae</taxon>
        <taxon>Haloarcula</taxon>
    </lineage>
</organism>